<keyword evidence="2" id="KW-1185">Reference proteome</keyword>
<dbReference type="HOGENOM" id="CLU_079190_1_0_7"/>
<accession>T2G7A9</accession>
<dbReference type="Gene3D" id="3.40.50.150">
    <property type="entry name" value="Vaccinia Virus protein VP39"/>
    <property type="match status" value="1"/>
</dbReference>
<sequence>MVLPYNLTFSHDLLSRHLRPGDLVLDATAGNGRDTEFLARAVLPGGHVFAFDIQPIALQRTRTRLVDASPAGLDLIQACTLYLASHADLAQHLPAAARGRLRAAMFNLGYLPGGDAAVITRASGTVAALQALESWMMPGGLITVMCYLGHPGGAEEGAAVEAYCRGLDWRRARVLRQGFLNEPKNSTVLYCVQYK</sequence>
<dbReference type="Proteomes" id="UP000016587">
    <property type="component" value="Chromosome"/>
</dbReference>
<gene>
    <name evidence="1" type="ORF">DGI_0122</name>
</gene>
<dbReference type="PANTHER" id="PTHR35276:SF1">
    <property type="entry name" value="TRNA (MNM(5)S(2)U34)-METHYLTRANSFERASE, CHLOROPLASTIC"/>
    <property type="match status" value="1"/>
</dbReference>
<dbReference type="PANTHER" id="PTHR35276">
    <property type="entry name" value="S-ADENOSYL-L-METHIONINE-DEPENDENT METHYLTRANSFERASES SUPERFAMILY PROTEIN"/>
    <property type="match status" value="1"/>
</dbReference>
<evidence type="ECO:0000313" key="2">
    <source>
        <dbReference type="Proteomes" id="UP000016587"/>
    </source>
</evidence>
<keyword evidence="1" id="KW-0808">Transferase</keyword>
<reference evidence="1 2" key="1">
    <citation type="journal article" date="2013" name="J. Bacteriol.">
        <title>Roles of HynAB and Ech, the only two hydrogenases found in the model sulfate reducer Desulfovibrio gigas.</title>
        <authorList>
            <person name="Morais-Silva F.O."/>
            <person name="Santos C.I."/>
            <person name="Rodrigues R."/>
            <person name="Pereira I.A."/>
            <person name="Rodrigues-Pousada C."/>
        </authorList>
    </citation>
    <scope>NUCLEOTIDE SEQUENCE [LARGE SCALE GENOMIC DNA]</scope>
    <source>
        <strain evidence="2">ATCC 19364 / DSM 1382 / NCIMB 9332 / VKM B-1759</strain>
    </source>
</reference>
<dbReference type="EMBL" id="CP006585">
    <property type="protein sequence ID" value="AGW12059.1"/>
    <property type="molecule type" value="Genomic_DNA"/>
</dbReference>
<dbReference type="Pfam" id="PF06962">
    <property type="entry name" value="rRNA_methylase"/>
    <property type="match status" value="1"/>
</dbReference>
<dbReference type="InterPro" id="IPR029063">
    <property type="entry name" value="SAM-dependent_MTases_sf"/>
</dbReference>
<dbReference type="eggNOG" id="COG0144">
    <property type="taxonomic scope" value="Bacteria"/>
</dbReference>
<dbReference type="GO" id="GO:0008168">
    <property type="term" value="F:methyltransferase activity"/>
    <property type="evidence" value="ECO:0007669"/>
    <property type="project" value="UniProtKB-KW"/>
</dbReference>
<dbReference type="GO" id="GO:0032259">
    <property type="term" value="P:methylation"/>
    <property type="evidence" value="ECO:0007669"/>
    <property type="project" value="UniProtKB-KW"/>
</dbReference>
<proteinExistence type="predicted"/>
<dbReference type="AlphaFoldDB" id="T2G7A9"/>
<protein>
    <submittedName>
        <fullName evidence="1">Putative RNA methylase</fullName>
    </submittedName>
</protein>
<evidence type="ECO:0000313" key="1">
    <source>
        <dbReference type="EMBL" id="AGW12059.1"/>
    </source>
</evidence>
<dbReference type="CDD" id="cd02440">
    <property type="entry name" value="AdoMet_MTases"/>
    <property type="match status" value="1"/>
</dbReference>
<dbReference type="STRING" id="1121448.DGI_0122"/>
<keyword evidence="1" id="KW-0489">Methyltransferase</keyword>
<dbReference type="OrthoDB" id="9792989at2"/>
<reference evidence="2" key="2">
    <citation type="submission" date="2013-07" db="EMBL/GenBank/DDBJ databases">
        <authorList>
            <person name="Morais-Silva F.O."/>
            <person name="Rezende A.M."/>
            <person name="Pimentel C."/>
            <person name="Resende D.M."/>
            <person name="Santos C.I."/>
            <person name="Clemente C."/>
            <person name="de Oliveira L.M."/>
            <person name="da Silva S.M."/>
            <person name="Costa D.A."/>
            <person name="Varela-Raposo A."/>
            <person name="Horacio E.C.A."/>
            <person name="Matos M."/>
            <person name="Flores O."/>
            <person name="Ruiz J.C."/>
            <person name="Rodrigues-Pousada C."/>
        </authorList>
    </citation>
    <scope>NUCLEOTIDE SEQUENCE [LARGE SCALE GENOMIC DNA]</scope>
    <source>
        <strain evidence="2">ATCC 19364 / DSM 1382 / NCIMB 9332 / VKM B-1759</strain>
    </source>
</reference>
<organism evidence="1 2">
    <name type="scientific">Megalodesulfovibrio gigas (strain ATCC 19364 / DSM 1382 / NCIMB 9332 / VKM B-1759)</name>
    <name type="common">Desulfovibrio gigas</name>
    <dbReference type="NCBI Taxonomy" id="1121448"/>
    <lineage>
        <taxon>Bacteria</taxon>
        <taxon>Pseudomonadati</taxon>
        <taxon>Thermodesulfobacteriota</taxon>
        <taxon>Desulfovibrionia</taxon>
        <taxon>Desulfovibrionales</taxon>
        <taxon>Desulfovibrionaceae</taxon>
        <taxon>Megalodesulfovibrio</taxon>
    </lineage>
</organism>
<dbReference type="SUPFAM" id="SSF53335">
    <property type="entry name" value="S-adenosyl-L-methionine-dependent methyltransferases"/>
    <property type="match status" value="1"/>
</dbReference>
<dbReference type="KEGG" id="dgg:DGI_0122"/>
<dbReference type="InterPro" id="IPR010719">
    <property type="entry name" value="MnmM_MeTrfase"/>
</dbReference>
<dbReference type="PATRIC" id="fig|1121448.10.peg.123"/>
<name>T2G7A9_MEGG1</name>